<name>A0A0D2JE60_9BACT</name>
<keyword evidence="2" id="KW-1185">Reference proteome</keyword>
<comment type="caution">
    <text evidence="1">The sequence shown here is derived from an EMBL/GenBank/DDBJ whole genome shotgun (WGS) entry which is preliminary data.</text>
</comment>
<proteinExistence type="predicted"/>
<protein>
    <submittedName>
        <fullName evidence="1">Uncharacterized protein</fullName>
    </submittedName>
</protein>
<evidence type="ECO:0000313" key="1">
    <source>
        <dbReference type="EMBL" id="KIX85321.1"/>
    </source>
</evidence>
<dbReference type="EMBL" id="ARQD01000002">
    <property type="protein sequence ID" value="KIX85321.1"/>
    <property type="molecule type" value="Genomic_DNA"/>
</dbReference>
<dbReference type="PROSITE" id="PS51257">
    <property type="entry name" value="PROKAR_LIPOPROTEIN"/>
    <property type="match status" value="1"/>
</dbReference>
<accession>A0A0D2JE60</accession>
<dbReference type="Proteomes" id="UP000032214">
    <property type="component" value="Unassembled WGS sequence"/>
</dbReference>
<reference evidence="1 2" key="1">
    <citation type="journal article" date="2013" name="Proc. Natl. Acad. Sci. U.S.A.">
        <title>Candidate phylum TM6 genome recovered from a hospital sink biofilm provides genomic insights into this uncultivated phylum.</title>
        <authorList>
            <person name="McLean J.S."/>
            <person name="Lombardo M.J."/>
            <person name="Badger J.H."/>
            <person name="Edlund A."/>
            <person name="Novotny M."/>
            <person name="Yee-Greenbaum J."/>
            <person name="Vyahhi N."/>
            <person name="Hall A.P."/>
            <person name="Yang Y."/>
            <person name="Dupont C.L."/>
            <person name="Ziegler M.G."/>
            <person name="Chitsaz H."/>
            <person name="Allen A.E."/>
            <person name="Yooseph S."/>
            <person name="Tesler G."/>
            <person name="Pevzner P.A."/>
            <person name="Friedman R.M."/>
            <person name="Nealson K.H."/>
            <person name="Venter J.C."/>
            <person name="Lasken R.S."/>
        </authorList>
    </citation>
    <scope>NUCLEOTIDE SEQUENCE [LARGE SCALE GENOMIC DNA]</scope>
    <source>
        <strain evidence="1 2">TM6SC1</strain>
    </source>
</reference>
<dbReference type="SUPFAM" id="SSF69322">
    <property type="entry name" value="Tricorn protease domain 2"/>
    <property type="match status" value="1"/>
</dbReference>
<organism evidence="1 2">
    <name type="scientific">candidate division TM6 bacterium JCVI TM6SC1</name>
    <dbReference type="NCBI Taxonomy" id="1306947"/>
    <lineage>
        <taxon>Bacteria</taxon>
        <taxon>Candidatus Babelota</taxon>
        <taxon>Vermiphilus</taxon>
    </lineage>
</organism>
<evidence type="ECO:0000313" key="2">
    <source>
        <dbReference type="Proteomes" id="UP000032214"/>
    </source>
</evidence>
<gene>
    <name evidence="1" type="ORF">J120_03385</name>
</gene>
<dbReference type="InterPro" id="IPR015943">
    <property type="entry name" value="WD40/YVTN_repeat-like_dom_sf"/>
</dbReference>
<dbReference type="Gene3D" id="2.130.10.10">
    <property type="entry name" value="YVTN repeat-like/Quinoprotein amine dehydrogenase"/>
    <property type="match status" value="1"/>
</dbReference>
<dbReference type="AlphaFoldDB" id="A0A0D2JE60"/>
<sequence length="692" mass="80839">MMHIKKCIIIFSLVTSCLIFSMERCYIKSAPGKQIEITKATYDALLAQSEVLRELVKTSPNSFELSVYTDRPELLKDIANYAVTGKLPEYAYKLEKNNIKSFVYFTKSVYNLKMYDALKLCGLLWCKFFDSCVENKSIDDTYDILKKFMEKYKISTEMQQKYFVPIFLERVQIRPEDIICESLTHNISTNYINRLCNMGINACNIIATSNRSHYLWRSSVFPDSPSPKINIFNASTRKNKSYFLRSQNFLSDFIITQDGAYIAVLTEDGLKVWEVNRLRNYFDEKKPNFIIPLEIDRDYATKVYNYTLNVPTPHLSISSNNRWMSVYSDKSIYIIDCQIWQLKATIAEFPCDATRKEIVWCDDVFFIQYWGADYINHHIEKRDISGKDISDDFLQKIKGHYAQFSSDRTQLFVVERDKRKLLIYDTADESLLYEINDICEELSNGDASGFISLLPSKDKKFIAVRMRLNQYFYIIDVEAKTCKICHDIPNDCNVLTWTDSNTLIYAGADWKKKPGIFDPKINKTIAYAKNPLWLTASLVMWSPDNKVLNIIDERQRSKPVIGVQYSSHVPHTEWHRDALGRNYQQKYYGPGYELAYHHSIQWKDNFLVELHISKVSDYIKKAHELDMVQVYTIVKLIKEKPDNYERSIVSIVENTYISNAFLRYLDQKAKDIKNMPDTLNLSLESWIASLPQ</sequence>
<dbReference type="STRING" id="1306947.J120_03385"/>